<dbReference type="STRING" id="405671.SAMN05421827_105143"/>
<protein>
    <submittedName>
        <fullName evidence="1">Uncharacterized protein</fullName>
    </submittedName>
</protein>
<keyword evidence="2" id="KW-1185">Reference proteome</keyword>
<reference evidence="2" key="1">
    <citation type="submission" date="2016-10" db="EMBL/GenBank/DDBJ databases">
        <authorList>
            <person name="Varghese N."/>
            <person name="Submissions S."/>
        </authorList>
    </citation>
    <scope>NUCLEOTIDE SEQUENCE [LARGE SCALE GENOMIC DNA]</scope>
    <source>
        <strain evidence="2">DSM 17933</strain>
    </source>
</reference>
<dbReference type="AlphaFoldDB" id="A0A1G7TB28"/>
<evidence type="ECO:0000313" key="2">
    <source>
        <dbReference type="Proteomes" id="UP000199643"/>
    </source>
</evidence>
<gene>
    <name evidence="1" type="ORF">SAMN05421827_105143</name>
</gene>
<dbReference type="Proteomes" id="UP000199643">
    <property type="component" value="Unassembled WGS sequence"/>
</dbReference>
<evidence type="ECO:0000313" key="1">
    <source>
        <dbReference type="EMBL" id="SDG32508.1"/>
    </source>
</evidence>
<accession>A0A1G7TB28</accession>
<proteinExistence type="predicted"/>
<organism evidence="1 2">
    <name type="scientific">Pedobacter terrae</name>
    <dbReference type="NCBI Taxonomy" id="405671"/>
    <lineage>
        <taxon>Bacteria</taxon>
        <taxon>Pseudomonadati</taxon>
        <taxon>Bacteroidota</taxon>
        <taxon>Sphingobacteriia</taxon>
        <taxon>Sphingobacteriales</taxon>
        <taxon>Sphingobacteriaceae</taxon>
        <taxon>Pedobacter</taxon>
    </lineage>
</organism>
<sequence>MIAEKTGWTEKYIMQKVTWESLRRMLADAPAMKKVKPKPKVMEGDELAKILGM</sequence>
<dbReference type="EMBL" id="FNCH01000005">
    <property type="protein sequence ID" value="SDG32508.1"/>
    <property type="molecule type" value="Genomic_DNA"/>
</dbReference>
<name>A0A1G7TB28_9SPHI</name>
<dbReference type="RefSeq" id="WP_167354706.1">
    <property type="nucleotide sequence ID" value="NZ_FNCH01000005.1"/>
</dbReference>